<dbReference type="Gene3D" id="1.10.100.10">
    <property type="entry name" value="Insulin-like"/>
    <property type="match status" value="1"/>
</dbReference>
<feature type="signal peptide" evidence="1">
    <location>
        <begin position="1"/>
        <end position="19"/>
    </location>
</feature>
<comment type="caution">
    <text evidence="3">The sequence shown here is derived from an EMBL/GenBank/DDBJ whole genome shotgun (WGS) entry which is preliminary data.</text>
</comment>
<organism evidence="3 4">
    <name type="scientific">Molorchus minor</name>
    <dbReference type="NCBI Taxonomy" id="1323400"/>
    <lineage>
        <taxon>Eukaryota</taxon>
        <taxon>Metazoa</taxon>
        <taxon>Ecdysozoa</taxon>
        <taxon>Arthropoda</taxon>
        <taxon>Hexapoda</taxon>
        <taxon>Insecta</taxon>
        <taxon>Pterygota</taxon>
        <taxon>Neoptera</taxon>
        <taxon>Endopterygota</taxon>
        <taxon>Coleoptera</taxon>
        <taxon>Polyphaga</taxon>
        <taxon>Cucujiformia</taxon>
        <taxon>Chrysomeloidea</taxon>
        <taxon>Cerambycidae</taxon>
        <taxon>Lamiinae</taxon>
        <taxon>Monochamini</taxon>
        <taxon>Molorchus</taxon>
    </lineage>
</organism>
<dbReference type="InterPro" id="IPR016179">
    <property type="entry name" value="Insulin-like"/>
</dbReference>
<name>A0ABQ9K1T4_9CUCU</name>
<dbReference type="Proteomes" id="UP001162164">
    <property type="component" value="Unassembled WGS sequence"/>
</dbReference>
<sequence>MDLRSLLFAAFLFLELAYGQLEELQYDMFRTKKYCGSHLAQALSAICKGNYNTYYKNQDMYQKKSYWDPQYVADMPTDTPRISVSETIGGYIVNEQLQEEKKTTNARRLQRVLRKIVHSRGTFLILRSAL</sequence>
<gene>
    <name evidence="3" type="ORF">NQ317_006050</name>
</gene>
<dbReference type="EMBL" id="JAPWTJ010000031">
    <property type="protein sequence ID" value="KAJ8984588.1"/>
    <property type="molecule type" value="Genomic_DNA"/>
</dbReference>
<keyword evidence="4" id="KW-1185">Reference proteome</keyword>
<feature type="chain" id="PRO_5047284471" description="Insulin-like domain-containing protein" evidence="1">
    <location>
        <begin position="20"/>
        <end position="130"/>
    </location>
</feature>
<accession>A0ABQ9K1T4</accession>
<reference evidence="3" key="1">
    <citation type="journal article" date="2023" name="Insect Mol. Biol.">
        <title>Genome sequencing provides insights into the evolution of gene families encoding plant cell wall-degrading enzymes in longhorned beetles.</title>
        <authorList>
            <person name="Shin N.R."/>
            <person name="Okamura Y."/>
            <person name="Kirsch R."/>
            <person name="Pauchet Y."/>
        </authorList>
    </citation>
    <scope>NUCLEOTIDE SEQUENCE</scope>
    <source>
        <strain evidence="3">MMC_N1</strain>
    </source>
</reference>
<dbReference type="Pfam" id="PF00049">
    <property type="entry name" value="Insulin"/>
    <property type="match status" value="1"/>
</dbReference>
<evidence type="ECO:0000313" key="4">
    <source>
        <dbReference type="Proteomes" id="UP001162164"/>
    </source>
</evidence>
<proteinExistence type="predicted"/>
<protein>
    <recommendedName>
        <fullName evidence="2">Insulin-like domain-containing protein</fullName>
    </recommendedName>
</protein>
<evidence type="ECO:0000256" key="1">
    <source>
        <dbReference type="SAM" id="SignalP"/>
    </source>
</evidence>
<evidence type="ECO:0000313" key="3">
    <source>
        <dbReference type="EMBL" id="KAJ8984588.1"/>
    </source>
</evidence>
<evidence type="ECO:0000259" key="2">
    <source>
        <dbReference type="Pfam" id="PF00049"/>
    </source>
</evidence>
<keyword evidence="1" id="KW-0732">Signal</keyword>
<feature type="domain" description="Insulin-like" evidence="2">
    <location>
        <begin position="33"/>
        <end position="95"/>
    </location>
</feature>